<keyword evidence="1" id="KW-0175">Coiled coil</keyword>
<sequence length="256" mass="27633">MRLFPALVAVLSLLVVLKISGLALDGRYSLNAVSTAIAQSVPETSPDAAADAAQGAGSEADGEGAAQAEANKKPPLEVNTNAGASEPQPQLDGTIEAGRRIRLNRPGREVSSAELALLESLRKRRAELDARAAALEMRENLLKAAEQRIDEKLSALKVYDSKIEARFKKQEDAENEQFANLVSMYENMKPKDAARIFNRLETVVLLNVASRMKPRKLAPVLSRMESASAERLTMEIARSATSTRPPAGELESLTAN</sequence>
<keyword evidence="3" id="KW-0282">Flagellum</keyword>
<evidence type="ECO:0000313" key="3">
    <source>
        <dbReference type="EMBL" id="VAW11373.1"/>
    </source>
</evidence>
<feature type="region of interest" description="Disordered" evidence="2">
    <location>
        <begin position="42"/>
        <end position="95"/>
    </location>
</feature>
<feature type="coiled-coil region" evidence="1">
    <location>
        <begin position="118"/>
        <end position="162"/>
    </location>
</feature>
<evidence type="ECO:0000256" key="2">
    <source>
        <dbReference type="SAM" id="MobiDB-lite"/>
    </source>
</evidence>
<feature type="compositionally biased region" description="Low complexity" evidence="2">
    <location>
        <begin position="47"/>
        <end position="69"/>
    </location>
</feature>
<dbReference type="AlphaFoldDB" id="A0A3B0T5K7"/>
<reference evidence="3" key="1">
    <citation type="submission" date="2018-06" db="EMBL/GenBank/DDBJ databases">
        <authorList>
            <person name="Zhirakovskaya E."/>
        </authorList>
    </citation>
    <scope>NUCLEOTIDE SEQUENCE</scope>
</reference>
<feature type="region of interest" description="Disordered" evidence="2">
    <location>
        <begin position="237"/>
        <end position="256"/>
    </location>
</feature>
<organism evidence="3">
    <name type="scientific">hydrothermal vent metagenome</name>
    <dbReference type="NCBI Taxonomy" id="652676"/>
    <lineage>
        <taxon>unclassified sequences</taxon>
        <taxon>metagenomes</taxon>
        <taxon>ecological metagenomes</taxon>
    </lineage>
</organism>
<dbReference type="Gene3D" id="6.10.280.220">
    <property type="match status" value="1"/>
</dbReference>
<dbReference type="EMBL" id="UOEM01000031">
    <property type="protein sequence ID" value="VAW11373.1"/>
    <property type="molecule type" value="Genomic_DNA"/>
</dbReference>
<accession>A0A3B0T5K7</accession>
<evidence type="ECO:0000256" key="1">
    <source>
        <dbReference type="SAM" id="Coils"/>
    </source>
</evidence>
<keyword evidence="3" id="KW-0969">Cilium</keyword>
<name>A0A3B0T5K7_9ZZZZ</name>
<protein>
    <submittedName>
        <fullName evidence="3">Flagellar motility protein MotE, a chaperone for MotC folding</fullName>
    </submittedName>
</protein>
<keyword evidence="3" id="KW-0966">Cell projection</keyword>
<gene>
    <name evidence="3" type="ORF">MNBD_ALPHA09-694</name>
</gene>
<proteinExistence type="predicted"/>